<comment type="caution">
    <text evidence="2">The sequence shown here is derived from an EMBL/GenBank/DDBJ whole genome shotgun (WGS) entry which is preliminary data.</text>
</comment>
<proteinExistence type="predicted"/>
<keyword evidence="3" id="KW-1185">Reference proteome</keyword>
<feature type="transmembrane region" description="Helical" evidence="1">
    <location>
        <begin position="7"/>
        <end position="27"/>
    </location>
</feature>
<evidence type="ECO:0000313" key="3">
    <source>
        <dbReference type="Proteomes" id="UP001595846"/>
    </source>
</evidence>
<reference evidence="2 3" key="1">
    <citation type="journal article" date="2019" name="Int. J. Syst. Evol. Microbiol.">
        <title>The Global Catalogue of Microorganisms (GCM) 10K type strain sequencing project: providing services to taxonomists for standard genome sequencing and annotation.</title>
        <authorList>
            <consortium name="The Broad Institute Genomics Platform"/>
            <consortium name="The Broad Institute Genome Sequencing Center for Infectious Disease"/>
            <person name="Wu L."/>
            <person name="Ma J."/>
        </authorList>
    </citation>
    <scope>NUCLEOTIDE SEQUENCE [LARGE SCALE GENOMIC DNA]</scope>
    <source>
        <strain evidence="2 3">IBRC-M 10256</strain>
    </source>
</reference>
<evidence type="ECO:0000313" key="2">
    <source>
        <dbReference type="EMBL" id="MFC3959744.1"/>
    </source>
</evidence>
<dbReference type="GeneID" id="73902370"/>
<organism evidence="2 3">
    <name type="scientific">Halovivax cerinus</name>
    <dbReference type="NCBI Taxonomy" id="1487865"/>
    <lineage>
        <taxon>Archaea</taxon>
        <taxon>Methanobacteriati</taxon>
        <taxon>Methanobacteriota</taxon>
        <taxon>Stenosarchaea group</taxon>
        <taxon>Halobacteria</taxon>
        <taxon>Halobacteriales</taxon>
        <taxon>Natrialbaceae</taxon>
        <taxon>Halovivax</taxon>
    </lineage>
</organism>
<sequence>MPSKRTLVRSLSVFVYGLAIFLVLSLFTPPGGALVAIPMATTLGVIAHATRTGRIAELGYATIGLWAGLLVFIASLGIWTELVAPRGVRPFDPVGVPGMSGAVGCVVGAYLLASRSVGRDEGAV</sequence>
<evidence type="ECO:0000256" key="1">
    <source>
        <dbReference type="SAM" id="Phobius"/>
    </source>
</evidence>
<keyword evidence="1" id="KW-0812">Transmembrane</keyword>
<dbReference type="AlphaFoldDB" id="A0ABD5NT35"/>
<feature type="transmembrane region" description="Helical" evidence="1">
    <location>
        <begin position="58"/>
        <end position="79"/>
    </location>
</feature>
<keyword evidence="1" id="KW-1133">Transmembrane helix</keyword>
<name>A0ABD5NT35_9EURY</name>
<dbReference type="EMBL" id="JBHSAQ010000013">
    <property type="protein sequence ID" value="MFC3959744.1"/>
    <property type="molecule type" value="Genomic_DNA"/>
</dbReference>
<dbReference type="RefSeq" id="WP_256533258.1">
    <property type="nucleotide sequence ID" value="NZ_CP101824.1"/>
</dbReference>
<keyword evidence="1" id="KW-0472">Membrane</keyword>
<gene>
    <name evidence="2" type="ORF">ACFOUR_15385</name>
</gene>
<accession>A0ABD5NT35</accession>
<feature type="transmembrane region" description="Helical" evidence="1">
    <location>
        <begin position="94"/>
        <end position="113"/>
    </location>
</feature>
<protein>
    <recommendedName>
        <fullName evidence="4">SPW repeat protein</fullName>
    </recommendedName>
</protein>
<evidence type="ECO:0008006" key="4">
    <source>
        <dbReference type="Google" id="ProtNLM"/>
    </source>
</evidence>
<dbReference type="Proteomes" id="UP001595846">
    <property type="component" value="Unassembled WGS sequence"/>
</dbReference>